<dbReference type="Proteomes" id="UP000241587">
    <property type="component" value="Unassembled WGS sequence"/>
</dbReference>
<sequence>MASISPFEKLPAKLITIILGALESPKDMQSAVLADPYILRVFLQNQSCLLQPLLQNLYHHFPGQNLTQAVTYCR</sequence>
<keyword evidence="2" id="KW-1185">Reference proteome</keyword>
<evidence type="ECO:0008006" key="3">
    <source>
        <dbReference type="Google" id="ProtNLM"/>
    </source>
</evidence>
<organism evidence="1 2">
    <name type="scientific">Fusarium culmorum</name>
    <dbReference type="NCBI Taxonomy" id="5516"/>
    <lineage>
        <taxon>Eukaryota</taxon>
        <taxon>Fungi</taxon>
        <taxon>Dikarya</taxon>
        <taxon>Ascomycota</taxon>
        <taxon>Pezizomycotina</taxon>
        <taxon>Sordariomycetes</taxon>
        <taxon>Hypocreomycetidae</taxon>
        <taxon>Hypocreales</taxon>
        <taxon>Nectriaceae</taxon>
        <taxon>Fusarium</taxon>
    </lineage>
</organism>
<dbReference type="AlphaFoldDB" id="A0A2T4GXD2"/>
<accession>A0A2T4GXD2</accession>
<protein>
    <recommendedName>
        <fullName evidence="3">F-box domain-containing protein</fullName>
    </recommendedName>
</protein>
<evidence type="ECO:0000313" key="2">
    <source>
        <dbReference type="Proteomes" id="UP000241587"/>
    </source>
</evidence>
<gene>
    <name evidence="1" type="ORF">FCULG_00006173</name>
</gene>
<evidence type="ECO:0000313" key="1">
    <source>
        <dbReference type="EMBL" id="PTD08213.1"/>
    </source>
</evidence>
<proteinExistence type="predicted"/>
<name>A0A2T4GXD2_FUSCU</name>
<dbReference type="EMBL" id="PVEM01000006">
    <property type="protein sequence ID" value="PTD08213.1"/>
    <property type="molecule type" value="Genomic_DNA"/>
</dbReference>
<dbReference type="OrthoDB" id="5074856at2759"/>
<reference evidence="1 2" key="1">
    <citation type="submission" date="2018-02" db="EMBL/GenBank/DDBJ databases">
        <title>Fusarium culmorum secondary metabolites in fungal-bacterial-plant interactions.</title>
        <authorList>
            <person name="Schmidt R."/>
        </authorList>
    </citation>
    <scope>NUCLEOTIDE SEQUENCE [LARGE SCALE GENOMIC DNA]</scope>
    <source>
        <strain evidence="1 2">PV</strain>
    </source>
</reference>
<comment type="caution">
    <text evidence="1">The sequence shown here is derived from an EMBL/GenBank/DDBJ whole genome shotgun (WGS) entry which is preliminary data.</text>
</comment>